<evidence type="ECO:0000313" key="13">
    <source>
        <dbReference type="EnsemblPlants" id="MELO3C018298.2.1"/>
    </source>
</evidence>
<keyword evidence="3" id="KW-0813">Transport</keyword>
<evidence type="ECO:0000259" key="12">
    <source>
        <dbReference type="PROSITE" id="PS50939"/>
    </source>
</evidence>
<feature type="domain" description="Cytochrome b561" evidence="12">
    <location>
        <begin position="1"/>
        <end position="146"/>
    </location>
</feature>
<evidence type="ECO:0000256" key="8">
    <source>
        <dbReference type="ARBA" id="ARBA00022989"/>
    </source>
</evidence>
<gene>
    <name evidence="15" type="primary">LOC103495163</name>
    <name evidence="13" type="synonym">103495163</name>
</gene>
<dbReference type="KEGG" id="cmo:103495163"/>
<dbReference type="GeneID" id="103495163"/>
<dbReference type="RefSeq" id="XP_008454856.1">
    <property type="nucleotide sequence ID" value="XM_008456634.1"/>
</dbReference>
<dbReference type="PANTHER" id="PTHR10106:SF43">
    <property type="entry name" value="CYTOCHROME B561 FAMILY PROTEIN, EXPRESSED"/>
    <property type="match status" value="1"/>
</dbReference>
<dbReference type="SMART" id="SM00665">
    <property type="entry name" value="B561"/>
    <property type="match status" value="1"/>
</dbReference>
<reference evidence="13" key="1">
    <citation type="submission" date="2023-03" db="UniProtKB">
        <authorList>
            <consortium name="EnsemblPlants"/>
        </authorList>
    </citation>
    <scope>IDENTIFICATION</scope>
</reference>
<protein>
    <submittedName>
        <fullName evidence="15">Transmembrane ascorbate ferrireductase 1-like</fullName>
    </submittedName>
</protein>
<comment type="cofactor">
    <cofactor evidence="1">
        <name>heme b</name>
        <dbReference type="ChEBI" id="CHEBI:60344"/>
    </cofactor>
</comment>
<dbReference type="InterPro" id="IPR006593">
    <property type="entry name" value="Cyt_b561/ferric_Rdtase_TM"/>
</dbReference>
<name>A0A1S3BZN1_CUCME</name>
<dbReference type="GO" id="GO:0046872">
    <property type="term" value="F:metal ion binding"/>
    <property type="evidence" value="ECO:0007669"/>
    <property type="project" value="UniProtKB-KW"/>
</dbReference>
<feature type="transmembrane region" description="Helical" evidence="11">
    <location>
        <begin position="50"/>
        <end position="75"/>
    </location>
</feature>
<comment type="subcellular location">
    <subcellularLocation>
        <location evidence="2">Membrane</location>
        <topology evidence="2">Multi-pass membrane protein</topology>
    </subcellularLocation>
</comment>
<evidence type="ECO:0000256" key="10">
    <source>
        <dbReference type="ARBA" id="ARBA00023136"/>
    </source>
</evidence>
<dbReference type="Pfam" id="PF03188">
    <property type="entry name" value="Cytochrom_B561"/>
    <property type="match status" value="1"/>
</dbReference>
<dbReference type="Gramene" id="MELO3C018298.2.1">
    <property type="protein sequence ID" value="MELO3C018298.2.1"/>
    <property type="gene ID" value="MELO3C018298.2"/>
</dbReference>
<dbReference type="GO" id="GO:0016020">
    <property type="term" value="C:membrane"/>
    <property type="evidence" value="ECO:0007669"/>
    <property type="project" value="UniProtKB-SubCell"/>
</dbReference>
<dbReference type="GO" id="GO:0016491">
    <property type="term" value="F:oxidoreductase activity"/>
    <property type="evidence" value="ECO:0007669"/>
    <property type="project" value="InterPro"/>
</dbReference>
<dbReference type="PROSITE" id="PS50939">
    <property type="entry name" value="CYTOCHROME_B561"/>
    <property type="match status" value="1"/>
</dbReference>
<evidence type="ECO:0000256" key="2">
    <source>
        <dbReference type="ARBA" id="ARBA00004141"/>
    </source>
</evidence>
<dbReference type="Proteomes" id="UP001652600">
    <property type="component" value="Chromosome 10"/>
</dbReference>
<dbReference type="OrthoDB" id="907479at2759"/>
<keyword evidence="9" id="KW-0408">Iron</keyword>
<dbReference type="Gene3D" id="1.20.120.1770">
    <property type="match status" value="1"/>
</dbReference>
<dbReference type="EnsemblPlants" id="MELO3C018298.2.1">
    <property type="protein sequence ID" value="MELO3C018298.2.1"/>
    <property type="gene ID" value="MELO3C018298.2"/>
</dbReference>
<dbReference type="PANTHER" id="PTHR10106">
    <property type="entry name" value="CYTOCHROME B561-RELATED"/>
    <property type="match status" value="1"/>
</dbReference>
<feature type="transmembrane region" description="Helical" evidence="11">
    <location>
        <begin position="15"/>
        <end position="38"/>
    </location>
</feature>
<sequence length="151" mass="17251">MAYKSIPGRKYWRKVVHLVLHLMALASGIFGVCMAFKFHHEIKLSDLLSLHSWIGLIAISLYAFQWIFGFFVYFFPGAESRRRGNMLPWHVYFGIFIFLIATCNAELGLLQRFNTLVLGHSQQGLIVNFTGLLLLLYAATVVLTVILPPLY</sequence>
<feature type="transmembrane region" description="Helical" evidence="11">
    <location>
        <begin position="87"/>
        <end position="110"/>
    </location>
</feature>
<organism evidence="14 15">
    <name type="scientific">Cucumis melo</name>
    <name type="common">Muskmelon</name>
    <dbReference type="NCBI Taxonomy" id="3656"/>
    <lineage>
        <taxon>Eukaryota</taxon>
        <taxon>Viridiplantae</taxon>
        <taxon>Streptophyta</taxon>
        <taxon>Embryophyta</taxon>
        <taxon>Tracheophyta</taxon>
        <taxon>Spermatophyta</taxon>
        <taxon>Magnoliopsida</taxon>
        <taxon>eudicotyledons</taxon>
        <taxon>Gunneridae</taxon>
        <taxon>Pentapetalae</taxon>
        <taxon>rosids</taxon>
        <taxon>fabids</taxon>
        <taxon>Cucurbitales</taxon>
        <taxon>Cucurbitaceae</taxon>
        <taxon>Benincaseae</taxon>
        <taxon>Cucumis</taxon>
    </lineage>
</organism>
<evidence type="ECO:0000256" key="5">
    <source>
        <dbReference type="ARBA" id="ARBA00022692"/>
    </source>
</evidence>
<keyword evidence="4" id="KW-0349">Heme</keyword>
<evidence type="ECO:0000256" key="3">
    <source>
        <dbReference type="ARBA" id="ARBA00022448"/>
    </source>
</evidence>
<evidence type="ECO:0000256" key="9">
    <source>
        <dbReference type="ARBA" id="ARBA00023004"/>
    </source>
</evidence>
<keyword evidence="8 11" id="KW-1133">Transmembrane helix</keyword>
<reference evidence="15" key="2">
    <citation type="submission" date="2025-04" db="UniProtKB">
        <authorList>
            <consortium name="RefSeq"/>
        </authorList>
    </citation>
    <scope>IDENTIFICATION</scope>
</reference>
<feature type="transmembrane region" description="Helical" evidence="11">
    <location>
        <begin position="125"/>
        <end position="147"/>
    </location>
</feature>
<keyword evidence="5 11" id="KW-0812">Transmembrane</keyword>
<keyword evidence="6" id="KW-0479">Metal-binding</keyword>
<keyword evidence="14" id="KW-1185">Reference proteome</keyword>
<evidence type="ECO:0000256" key="1">
    <source>
        <dbReference type="ARBA" id="ARBA00001970"/>
    </source>
</evidence>
<keyword evidence="7" id="KW-0249">Electron transport</keyword>
<accession>A0A1S3BZN1</accession>
<dbReference type="eggNOG" id="KOG1619">
    <property type="taxonomic scope" value="Eukaryota"/>
</dbReference>
<dbReference type="SMR" id="A0A1S3BZN1"/>
<dbReference type="InterPro" id="IPR043205">
    <property type="entry name" value="CYB561/CYBRD1-like"/>
</dbReference>
<evidence type="ECO:0000256" key="4">
    <source>
        <dbReference type="ARBA" id="ARBA00022617"/>
    </source>
</evidence>
<dbReference type="InParanoid" id="A0A1S3BZN1"/>
<dbReference type="AlphaFoldDB" id="A0A1S3BZN1"/>
<evidence type="ECO:0000313" key="14">
    <source>
        <dbReference type="Proteomes" id="UP001652600"/>
    </source>
</evidence>
<evidence type="ECO:0000256" key="6">
    <source>
        <dbReference type="ARBA" id="ARBA00022723"/>
    </source>
</evidence>
<evidence type="ECO:0000256" key="11">
    <source>
        <dbReference type="SAM" id="Phobius"/>
    </source>
</evidence>
<proteinExistence type="predicted"/>
<keyword evidence="10 11" id="KW-0472">Membrane</keyword>
<evidence type="ECO:0000256" key="7">
    <source>
        <dbReference type="ARBA" id="ARBA00022982"/>
    </source>
</evidence>
<evidence type="ECO:0000313" key="15">
    <source>
        <dbReference type="RefSeq" id="XP_008454856.1"/>
    </source>
</evidence>